<reference evidence="8 9" key="1">
    <citation type="journal article" date="2015" name="Nature">
        <title>rRNA introns, odd ribosomes, and small enigmatic genomes across a large radiation of phyla.</title>
        <authorList>
            <person name="Brown C.T."/>
            <person name="Hug L.A."/>
            <person name="Thomas B.C."/>
            <person name="Sharon I."/>
            <person name="Castelle C.J."/>
            <person name="Singh A."/>
            <person name="Wilkins M.J."/>
            <person name="Williams K.H."/>
            <person name="Banfield J.F."/>
        </authorList>
    </citation>
    <scope>NUCLEOTIDE SEQUENCE [LARGE SCALE GENOMIC DNA]</scope>
</reference>
<evidence type="ECO:0000256" key="1">
    <source>
        <dbReference type="ARBA" id="ARBA00004926"/>
    </source>
</evidence>
<dbReference type="EMBL" id="LBUP01000007">
    <property type="protein sequence ID" value="KKQ65978.1"/>
    <property type="molecule type" value="Genomic_DNA"/>
</dbReference>
<dbReference type="GO" id="GO:0006096">
    <property type="term" value="P:glycolytic process"/>
    <property type="evidence" value="ECO:0007669"/>
    <property type="project" value="UniProtKB-UniPathway"/>
</dbReference>
<dbReference type="InterPro" id="IPR011051">
    <property type="entry name" value="RmlC_Cupin_sf"/>
</dbReference>
<keyword evidence="5" id="KW-0324">Glycolysis</keyword>
<organism evidence="8 9">
    <name type="scientific">Candidatus Daviesbacteria bacterium GW2011_GWA2_38_24</name>
    <dbReference type="NCBI Taxonomy" id="1618422"/>
    <lineage>
        <taxon>Bacteria</taxon>
        <taxon>Candidatus Daviesiibacteriota</taxon>
    </lineage>
</organism>
<dbReference type="InterPro" id="IPR010551">
    <property type="entry name" value="G6P_isomerase_prok"/>
</dbReference>
<evidence type="ECO:0000256" key="5">
    <source>
        <dbReference type="ARBA" id="ARBA00023152"/>
    </source>
</evidence>
<comment type="similarity">
    <text evidence="2">Belongs to the archaeal-type GPI family.</text>
</comment>
<proteinExistence type="inferred from homology"/>
<gene>
    <name evidence="8" type="ORF">US86_C0007G0023</name>
</gene>
<dbReference type="Pfam" id="PF06560">
    <property type="entry name" value="GPI"/>
    <property type="match status" value="1"/>
</dbReference>
<evidence type="ECO:0000313" key="9">
    <source>
        <dbReference type="Proteomes" id="UP000034235"/>
    </source>
</evidence>
<accession>A0A0G0JE82</accession>
<comment type="pathway">
    <text evidence="1">Carbohydrate degradation; glycolysis; D-glyceraldehyde 3-phosphate and glycerone phosphate from D-glucose: step 2/4.</text>
</comment>
<dbReference type="GO" id="GO:0006094">
    <property type="term" value="P:gluconeogenesis"/>
    <property type="evidence" value="ECO:0007669"/>
    <property type="project" value="UniProtKB-KW"/>
</dbReference>
<comment type="catalytic activity">
    <reaction evidence="6">
        <text>alpha-D-glucose 6-phosphate = beta-D-fructose 6-phosphate</text>
        <dbReference type="Rhea" id="RHEA:11816"/>
        <dbReference type="ChEBI" id="CHEBI:57634"/>
        <dbReference type="ChEBI" id="CHEBI:58225"/>
        <dbReference type="EC" id="5.3.1.9"/>
    </reaction>
</comment>
<dbReference type="GO" id="GO:0005737">
    <property type="term" value="C:cytoplasm"/>
    <property type="evidence" value="ECO:0007669"/>
    <property type="project" value="InterPro"/>
</dbReference>
<dbReference type="Proteomes" id="UP000034235">
    <property type="component" value="Unassembled WGS sequence"/>
</dbReference>
<dbReference type="Gene3D" id="2.60.120.10">
    <property type="entry name" value="Jelly Rolls"/>
    <property type="match status" value="1"/>
</dbReference>
<comment type="caution">
    <text evidence="8">The sequence shown here is derived from an EMBL/GenBank/DDBJ whole genome shotgun (WGS) entry which is preliminary data.</text>
</comment>
<keyword evidence="8" id="KW-0413">Isomerase</keyword>
<feature type="domain" description="Glucose-6-phosphate isomerase prokaryote" evidence="7">
    <location>
        <begin position="42"/>
        <end position="166"/>
    </location>
</feature>
<dbReference type="SUPFAM" id="SSF51182">
    <property type="entry name" value="RmlC-like cupins"/>
    <property type="match status" value="1"/>
</dbReference>
<dbReference type="AlphaFoldDB" id="A0A0G0JE82"/>
<evidence type="ECO:0000259" key="7">
    <source>
        <dbReference type="Pfam" id="PF06560"/>
    </source>
</evidence>
<evidence type="ECO:0000256" key="6">
    <source>
        <dbReference type="ARBA" id="ARBA00029321"/>
    </source>
</evidence>
<evidence type="ECO:0000313" key="8">
    <source>
        <dbReference type="EMBL" id="KKQ65978.1"/>
    </source>
</evidence>
<dbReference type="GO" id="GO:0004347">
    <property type="term" value="F:glucose-6-phosphate isomerase activity"/>
    <property type="evidence" value="ECO:0007669"/>
    <property type="project" value="UniProtKB-EC"/>
</dbReference>
<name>A0A0G0JE82_9BACT</name>
<evidence type="ECO:0000256" key="2">
    <source>
        <dbReference type="ARBA" id="ARBA00006542"/>
    </source>
</evidence>
<sequence length="194" mass="21808">MMRLGTQKTLEQLKPVLKDPNSSGPDPVYYVFYELTEKSWANNTIISPGKIGEEFPKTFGHYHPDGAPDETYHLVSGDGVLLLQKKHVENGKIIPEIVDEVFLAKAKPGDEIVIPKEYGHSWSNVGNMPLISFDDWRTGHTPSDYEPIEKMQGMAYYLVEENGAVKAVPNPNYKNLPDPVWSTAEEFNQISTIT</sequence>
<protein>
    <recommendedName>
        <fullName evidence="3">glucose-6-phosphate isomerase</fullName>
        <ecNumber evidence="3">5.3.1.9</ecNumber>
    </recommendedName>
</protein>
<evidence type="ECO:0000256" key="3">
    <source>
        <dbReference type="ARBA" id="ARBA00011952"/>
    </source>
</evidence>
<dbReference type="InterPro" id="IPR014710">
    <property type="entry name" value="RmlC-like_jellyroll"/>
</dbReference>
<dbReference type="UniPathway" id="UPA00109">
    <property type="reaction ID" value="UER00181"/>
</dbReference>
<evidence type="ECO:0000256" key="4">
    <source>
        <dbReference type="ARBA" id="ARBA00022432"/>
    </source>
</evidence>
<keyword evidence="4" id="KW-0312">Gluconeogenesis</keyword>
<dbReference type="EC" id="5.3.1.9" evidence="3"/>
<dbReference type="CDD" id="cd02218">
    <property type="entry name" value="cupin_PGI"/>
    <property type="match status" value="1"/>
</dbReference>